<dbReference type="EMBL" id="CM023477">
    <property type="protein sequence ID" value="KAH7938180.1"/>
    <property type="molecule type" value="Genomic_DNA"/>
</dbReference>
<sequence length="255" mass="29682">MPLENLEDESLEKNPNLELAQIKFVLAHHEPSLIEEGGDWDRRNRLKVYQGLYSLAVRDFKAAAASFLDTVSTFTCYELMDYQRFVTYTVLASIIALPRIELREKVVMGSEILEVLHGVPDISEYLFSLYRCQYSIFFKKLAHVEQLLQRDRLWAPHVRFYVREMRILAYSQLLESYRSLTLQYMANAFGVTVAFIDQELARFIAAGRLHCKIDKVGEVVETNRPDSKNYQYQACIKQGDILLNRIQKLSRVTNI</sequence>
<reference evidence="1" key="1">
    <citation type="submission" date="2020-05" db="EMBL/GenBank/DDBJ databases">
        <title>Large-scale comparative analyses of tick genomes elucidate their genetic diversity and vector capacities.</title>
        <authorList>
            <person name="Jia N."/>
            <person name="Wang J."/>
            <person name="Shi W."/>
            <person name="Du L."/>
            <person name="Sun Y."/>
            <person name="Zhan W."/>
            <person name="Jiang J."/>
            <person name="Wang Q."/>
            <person name="Zhang B."/>
            <person name="Ji P."/>
            <person name="Sakyi L.B."/>
            <person name="Cui X."/>
            <person name="Yuan T."/>
            <person name="Jiang B."/>
            <person name="Yang W."/>
            <person name="Lam T.T.-Y."/>
            <person name="Chang Q."/>
            <person name="Ding S."/>
            <person name="Wang X."/>
            <person name="Zhu J."/>
            <person name="Ruan X."/>
            <person name="Zhao L."/>
            <person name="Wei J."/>
            <person name="Que T."/>
            <person name="Du C."/>
            <person name="Cheng J."/>
            <person name="Dai P."/>
            <person name="Han X."/>
            <person name="Huang E."/>
            <person name="Gao Y."/>
            <person name="Liu J."/>
            <person name="Shao H."/>
            <person name="Ye R."/>
            <person name="Li L."/>
            <person name="Wei W."/>
            <person name="Wang X."/>
            <person name="Wang C."/>
            <person name="Yang T."/>
            <person name="Huo Q."/>
            <person name="Li W."/>
            <person name="Guo W."/>
            <person name="Chen H."/>
            <person name="Zhou L."/>
            <person name="Ni X."/>
            <person name="Tian J."/>
            <person name="Zhou Y."/>
            <person name="Sheng Y."/>
            <person name="Liu T."/>
            <person name="Pan Y."/>
            <person name="Xia L."/>
            <person name="Li J."/>
            <person name="Zhao F."/>
            <person name="Cao W."/>
        </authorList>
    </citation>
    <scope>NUCLEOTIDE SEQUENCE</scope>
    <source>
        <strain evidence="1">Dsil-2018</strain>
    </source>
</reference>
<protein>
    <submittedName>
        <fullName evidence="1">Uncharacterized protein</fullName>
    </submittedName>
</protein>
<keyword evidence="2" id="KW-1185">Reference proteome</keyword>
<evidence type="ECO:0000313" key="2">
    <source>
        <dbReference type="Proteomes" id="UP000821865"/>
    </source>
</evidence>
<proteinExistence type="predicted"/>
<evidence type="ECO:0000313" key="1">
    <source>
        <dbReference type="EMBL" id="KAH7938180.1"/>
    </source>
</evidence>
<comment type="caution">
    <text evidence="1">The sequence shown here is derived from an EMBL/GenBank/DDBJ whole genome shotgun (WGS) entry which is preliminary data.</text>
</comment>
<gene>
    <name evidence="1" type="ORF">HPB49_021302</name>
</gene>
<dbReference type="Proteomes" id="UP000821865">
    <property type="component" value="Chromosome 8"/>
</dbReference>
<accession>A0ACB8CBF4</accession>
<name>A0ACB8CBF4_DERSI</name>
<organism evidence="1 2">
    <name type="scientific">Dermacentor silvarum</name>
    <name type="common">Tick</name>
    <dbReference type="NCBI Taxonomy" id="543639"/>
    <lineage>
        <taxon>Eukaryota</taxon>
        <taxon>Metazoa</taxon>
        <taxon>Ecdysozoa</taxon>
        <taxon>Arthropoda</taxon>
        <taxon>Chelicerata</taxon>
        <taxon>Arachnida</taxon>
        <taxon>Acari</taxon>
        <taxon>Parasitiformes</taxon>
        <taxon>Ixodida</taxon>
        <taxon>Ixodoidea</taxon>
        <taxon>Ixodidae</taxon>
        <taxon>Rhipicephalinae</taxon>
        <taxon>Dermacentor</taxon>
    </lineage>
</organism>